<evidence type="ECO:0000313" key="5">
    <source>
        <dbReference type="Proteomes" id="UP000753219"/>
    </source>
</evidence>
<dbReference type="GeneID" id="92794541"/>
<reference evidence="4" key="1">
    <citation type="submission" date="2021-02" db="EMBL/GenBank/DDBJ databases">
        <title>Infant gut strain persistence is associated with maternal origin, phylogeny, and functional potential including surface adhesion and iron acquisition.</title>
        <authorList>
            <person name="Lou Y.C."/>
        </authorList>
    </citation>
    <scope>NUCLEOTIDE SEQUENCE</scope>
    <source>
        <strain evidence="4">L3_108_103G1_dasL3_108_103G1_concoct_2</strain>
    </source>
</reference>
<sequence length="259" mass="27131">MFQRNEYDEDYPFAEFDEQEDCMAEEALCCDEEPCEACLKRCCVVSGPRGPQGPRGIQGVQGKEGLQGPRGAQGNTGAQGEMGKQGPTGATGPRGATGATGPMGCTGPRGATGPCGEAGEDVRSVRFAAATLQSFACKEISAGEAVTFDMGNMLSGIKISDDFRTLMVEETGLYVIQYGAFVSGNVNGRGALAIEINHEQVLEQSRMAIVGGIYTSGSIVLELAEHDCISLVADGCGCIELCCGGQSVNAYLNVYQMSF</sequence>
<comment type="caution">
    <text evidence="4">The sequence shown here is derived from an EMBL/GenBank/DDBJ whole genome shotgun (WGS) entry which is preliminary data.</text>
</comment>
<feature type="region of interest" description="Disordered" evidence="3">
    <location>
        <begin position="49"/>
        <end position="117"/>
    </location>
</feature>
<evidence type="ECO:0000256" key="3">
    <source>
        <dbReference type="SAM" id="MobiDB-lite"/>
    </source>
</evidence>
<dbReference type="EMBL" id="JAGZMZ010000010">
    <property type="protein sequence ID" value="MBS4884182.1"/>
    <property type="molecule type" value="Genomic_DNA"/>
</dbReference>
<gene>
    <name evidence="4" type="ORF">KHZ85_05385</name>
</gene>
<name>A0A942WH98_9FIRM</name>
<protein>
    <submittedName>
        <fullName evidence="4">Collagen-like protein</fullName>
    </submittedName>
</protein>
<proteinExistence type="predicted"/>
<dbReference type="InterPro" id="IPR050392">
    <property type="entry name" value="Collagen/C1q_domain"/>
</dbReference>
<dbReference type="InterPro" id="IPR008160">
    <property type="entry name" value="Collagen"/>
</dbReference>
<feature type="compositionally biased region" description="Low complexity" evidence="3">
    <location>
        <begin position="87"/>
        <end position="103"/>
    </location>
</feature>
<comment type="subcellular location">
    <subcellularLocation>
        <location evidence="1">Secreted</location>
    </subcellularLocation>
</comment>
<evidence type="ECO:0000256" key="2">
    <source>
        <dbReference type="ARBA" id="ARBA00022525"/>
    </source>
</evidence>
<dbReference type="Proteomes" id="UP000753219">
    <property type="component" value="Unassembled WGS sequence"/>
</dbReference>
<dbReference type="PANTHER" id="PTHR15427">
    <property type="entry name" value="EMILIN ELASTIN MICROFIBRIL INTERFACE-LOCATED PROTEIN ELASTIN MICROFIBRIL INTERFACER"/>
    <property type="match status" value="1"/>
</dbReference>
<keyword evidence="4" id="KW-0176">Collagen</keyword>
<organism evidence="4 5">
    <name type="scientific">Amedibacillus dolichus</name>
    <dbReference type="NCBI Taxonomy" id="31971"/>
    <lineage>
        <taxon>Bacteria</taxon>
        <taxon>Bacillati</taxon>
        <taxon>Bacillota</taxon>
        <taxon>Erysipelotrichia</taxon>
        <taxon>Erysipelotrichales</taxon>
        <taxon>Erysipelotrichaceae</taxon>
        <taxon>Amedibacillus</taxon>
    </lineage>
</organism>
<dbReference type="Pfam" id="PF01391">
    <property type="entry name" value="Collagen"/>
    <property type="match status" value="1"/>
</dbReference>
<evidence type="ECO:0000313" key="4">
    <source>
        <dbReference type="EMBL" id="MBS4884182.1"/>
    </source>
</evidence>
<dbReference type="AlphaFoldDB" id="A0A942WH98"/>
<feature type="compositionally biased region" description="Low complexity" evidence="3">
    <location>
        <begin position="49"/>
        <end position="61"/>
    </location>
</feature>
<accession>A0A942WH98</accession>
<dbReference type="PANTHER" id="PTHR15427:SF33">
    <property type="entry name" value="COLLAGEN IV NC1 DOMAIN-CONTAINING PROTEIN"/>
    <property type="match status" value="1"/>
</dbReference>
<evidence type="ECO:0000256" key="1">
    <source>
        <dbReference type="ARBA" id="ARBA00004613"/>
    </source>
</evidence>
<keyword evidence="2" id="KW-0964">Secreted</keyword>
<dbReference type="Gene3D" id="2.60.120.40">
    <property type="match status" value="1"/>
</dbReference>
<dbReference type="RefSeq" id="WP_004800785.1">
    <property type="nucleotide sequence ID" value="NZ_CABKNA010000001.1"/>
</dbReference>
<dbReference type="InterPro" id="IPR008983">
    <property type="entry name" value="Tumour_necrosis_fac-like_dom"/>
</dbReference>